<proteinExistence type="predicted"/>
<dbReference type="PANTHER" id="PTHR43279">
    <property type="entry name" value="CATECHOL-2,3-DIOXYGENASE"/>
    <property type="match status" value="1"/>
</dbReference>
<keyword evidence="3" id="KW-1185">Reference proteome</keyword>
<sequence>MTVFNKTSPLLDVISLKVKDSEKSLQFYCDYLGLDMIIEENNIAYLGSKATGRPMVALYEYPEGIESLPEQNVLARFAISVPTNKWFTDIKERLLKADYEFSAFKSESNHDVIRVLDPENHTLDLLNMNTVNPYLEAQAKKHEGIIKPTFFLRGPAKTHEELEIHAVRLAVADIVESHKFYTEILGFTEKLDEKGLKLEVNPEEEDYLRLATSSEKIATDDNFLGLDYLAFRLPDKEELEKYVAFLKDKGQDVYYNKRQGLLQIDDPDGNHLWFYR</sequence>
<name>A0A6G8AN62_9ENTE</name>
<dbReference type="InterPro" id="IPR029068">
    <property type="entry name" value="Glyas_Bleomycin-R_OHBP_Dase"/>
</dbReference>
<evidence type="ECO:0000259" key="1">
    <source>
        <dbReference type="PROSITE" id="PS51819"/>
    </source>
</evidence>
<dbReference type="Pfam" id="PF00903">
    <property type="entry name" value="Glyoxalase"/>
    <property type="match status" value="2"/>
</dbReference>
<dbReference type="Gene3D" id="3.10.180.10">
    <property type="entry name" value="2,3-Dihydroxybiphenyl 1,2-Dioxygenase, domain 1"/>
    <property type="match status" value="2"/>
</dbReference>
<evidence type="ECO:0000313" key="3">
    <source>
        <dbReference type="Proteomes" id="UP000500890"/>
    </source>
</evidence>
<dbReference type="KEGG" id="vah:G7081_04440"/>
<organism evidence="2 3">
    <name type="scientific">Vagococcus coleopterorum</name>
    <dbReference type="NCBI Taxonomy" id="2714946"/>
    <lineage>
        <taxon>Bacteria</taxon>
        <taxon>Bacillati</taxon>
        <taxon>Bacillota</taxon>
        <taxon>Bacilli</taxon>
        <taxon>Lactobacillales</taxon>
        <taxon>Enterococcaceae</taxon>
        <taxon>Vagococcus</taxon>
    </lineage>
</organism>
<dbReference type="InterPro" id="IPR037523">
    <property type="entry name" value="VOC_core"/>
</dbReference>
<dbReference type="PROSITE" id="PS51819">
    <property type="entry name" value="VOC"/>
    <property type="match status" value="1"/>
</dbReference>
<reference evidence="2 3" key="1">
    <citation type="submission" date="2020-03" db="EMBL/GenBank/DDBJ databases">
        <title>Vagococcus sp. nov., isolated from beetles.</title>
        <authorList>
            <person name="Hyun D.-W."/>
            <person name="Bae J.-W."/>
        </authorList>
    </citation>
    <scope>NUCLEOTIDE SEQUENCE [LARGE SCALE GENOMIC DNA]</scope>
    <source>
        <strain evidence="2 3">HDW17A</strain>
    </source>
</reference>
<evidence type="ECO:0000313" key="2">
    <source>
        <dbReference type="EMBL" id="QIL46365.1"/>
    </source>
</evidence>
<dbReference type="InterPro" id="IPR004360">
    <property type="entry name" value="Glyas_Fos-R_dOase_dom"/>
</dbReference>
<dbReference type="AlphaFoldDB" id="A0A6G8AN62"/>
<dbReference type="SUPFAM" id="SSF54593">
    <property type="entry name" value="Glyoxalase/Bleomycin resistance protein/Dihydroxybiphenyl dioxygenase"/>
    <property type="match status" value="2"/>
</dbReference>
<dbReference type="Proteomes" id="UP000500890">
    <property type="component" value="Chromosome"/>
</dbReference>
<protein>
    <recommendedName>
        <fullName evidence="1">VOC domain-containing protein</fullName>
    </recommendedName>
</protein>
<gene>
    <name evidence="2" type="ORF">G7081_04440</name>
</gene>
<feature type="domain" description="VOC" evidence="1">
    <location>
        <begin position="163"/>
        <end position="276"/>
    </location>
</feature>
<dbReference type="EMBL" id="CP049886">
    <property type="protein sequence ID" value="QIL46365.1"/>
    <property type="molecule type" value="Genomic_DNA"/>
</dbReference>
<dbReference type="RefSeq" id="WP_166007754.1">
    <property type="nucleotide sequence ID" value="NZ_CP049886.1"/>
</dbReference>
<accession>A0A6G8AN62</accession>
<dbReference type="PANTHER" id="PTHR43279:SF1">
    <property type="entry name" value="CATECHOL-2,3-DIOXYGENASE"/>
    <property type="match status" value="1"/>
</dbReference>